<organism evidence="1">
    <name type="scientific">Escherichia coli</name>
    <dbReference type="NCBI Taxonomy" id="562"/>
    <lineage>
        <taxon>Bacteria</taxon>
        <taxon>Pseudomonadati</taxon>
        <taxon>Pseudomonadota</taxon>
        <taxon>Gammaproteobacteria</taxon>
        <taxon>Enterobacterales</taxon>
        <taxon>Enterobacteriaceae</taxon>
        <taxon>Escherichia</taxon>
    </lineage>
</organism>
<accession>A0A3L0X671</accession>
<protein>
    <submittedName>
        <fullName evidence="1">AlpA family phage regulatory protein</fullName>
    </submittedName>
</protein>
<sequence>MEHAKKLKLINDDAVQAQYHHTRYNATLTKPASKIPYPIQIIRIKDLVVLLGLSRSTIYNKINPRSRWYDKRFPTPLRLGGASIGWLLADIEEWLHSLS</sequence>
<evidence type="ECO:0000313" key="1">
    <source>
        <dbReference type="EMBL" id="MHO06291.1"/>
    </source>
</evidence>
<dbReference type="Pfam" id="PF05930">
    <property type="entry name" value="Phage_AlpA"/>
    <property type="match status" value="1"/>
</dbReference>
<dbReference type="PANTHER" id="PTHR36154">
    <property type="entry name" value="DNA-BINDING TRANSCRIPTIONAL ACTIVATOR ALPA"/>
    <property type="match status" value="1"/>
</dbReference>
<reference evidence="1" key="1">
    <citation type="submission" date="2018-10" db="EMBL/GenBank/DDBJ databases">
        <authorList>
            <consortium name="NARMS: The National Antimicrobial Resistance Monitoring System"/>
        </authorList>
    </citation>
    <scope>NUCLEOTIDE SEQUENCE [LARGE SCALE GENOMIC DNA]</scope>
    <source>
        <strain evidence="1">CVM N17EC0388</strain>
    </source>
</reference>
<dbReference type="InterPro" id="IPR052931">
    <property type="entry name" value="Prophage_regulatory_activator"/>
</dbReference>
<dbReference type="PANTHER" id="PTHR36154:SF1">
    <property type="entry name" value="DNA-BINDING TRANSCRIPTIONAL ACTIVATOR ALPA"/>
    <property type="match status" value="1"/>
</dbReference>
<dbReference type="InterPro" id="IPR010260">
    <property type="entry name" value="AlpA"/>
</dbReference>
<name>A0A3L0X671_ECOLX</name>
<dbReference type="Gene3D" id="1.10.238.160">
    <property type="match status" value="1"/>
</dbReference>
<comment type="caution">
    <text evidence="1">The sequence shown here is derived from an EMBL/GenBank/DDBJ whole genome shotgun (WGS) entry which is preliminary data.</text>
</comment>
<dbReference type="AlphaFoldDB" id="A0A3L0X671"/>
<dbReference type="EMBL" id="RNRV01000040">
    <property type="protein sequence ID" value="MHO06291.1"/>
    <property type="molecule type" value="Genomic_DNA"/>
</dbReference>
<proteinExistence type="predicted"/>
<gene>
    <name evidence="1" type="ORF">D9F05_18335</name>
</gene>